<accession>A0ACB6QZG5</accession>
<evidence type="ECO:0000313" key="1">
    <source>
        <dbReference type="EMBL" id="KAF2472230.1"/>
    </source>
</evidence>
<organism evidence="1 2">
    <name type="scientific">Lindgomyces ingoldianus</name>
    <dbReference type="NCBI Taxonomy" id="673940"/>
    <lineage>
        <taxon>Eukaryota</taxon>
        <taxon>Fungi</taxon>
        <taxon>Dikarya</taxon>
        <taxon>Ascomycota</taxon>
        <taxon>Pezizomycotina</taxon>
        <taxon>Dothideomycetes</taxon>
        <taxon>Pleosporomycetidae</taxon>
        <taxon>Pleosporales</taxon>
        <taxon>Lindgomycetaceae</taxon>
        <taxon>Lindgomyces</taxon>
    </lineage>
</organism>
<dbReference type="EMBL" id="MU003503">
    <property type="protein sequence ID" value="KAF2472230.1"/>
    <property type="molecule type" value="Genomic_DNA"/>
</dbReference>
<evidence type="ECO:0000313" key="2">
    <source>
        <dbReference type="Proteomes" id="UP000799755"/>
    </source>
</evidence>
<comment type="caution">
    <text evidence="1">The sequence shown here is derived from an EMBL/GenBank/DDBJ whole genome shotgun (WGS) entry which is preliminary data.</text>
</comment>
<protein>
    <submittedName>
        <fullName evidence="1">Uncharacterized protein</fullName>
    </submittedName>
</protein>
<dbReference type="Proteomes" id="UP000799755">
    <property type="component" value="Unassembled WGS sequence"/>
</dbReference>
<proteinExistence type="predicted"/>
<sequence length="184" mass="20726">MKQKPVSTNPSFALCDFSSKFHLKSHPFQDVSQVPFYQILSLCPSHPIYLNLNAASSIDHPGQERREEALASNLSWGEYQMLQAERTILAKTHATENVLDKDNLVVSTLQNPQPVLRTYFTQAFLSELFHLDNIPLVDSSALDFGGHTENLPMLVASRKDYDTKSSPLILKPLNRPFCGEIPKK</sequence>
<name>A0ACB6QZG5_9PLEO</name>
<keyword evidence="2" id="KW-1185">Reference proteome</keyword>
<reference evidence="1" key="1">
    <citation type="journal article" date="2020" name="Stud. Mycol.">
        <title>101 Dothideomycetes genomes: a test case for predicting lifestyles and emergence of pathogens.</title>
        <authorList>
            <person name="Haridas S."/>
            <person name="Albert R."/>
            <person name="Binder M."/>
            <person name="Bloem J."/>
            <person name="Labutti K."/>
            <person name="Salamov A."/>
            <person name="Andreopoulos B."/>
            <person name="Baker S."/>
            <person name="Barry K."/>
            <person name="Bills G."/>
            <person name="Bluhm B."/>
            <person name="Cannon C."/>
            <person name="Castanera R."/>
            <person name="Culley D."/>
            <person name="Daum C."/>
            <person name="Ezra D."/>
            <person name="Gonzalez J."/>
            <person name="Henrissat B."/>
            <person name="Kuo A."/>
            <person name="Liang C."/>
            <person name="Lipzen A."/>
            <person name="Lutzoni F."/>
            <person name="Magnuson J."/>
            <person name="Mondo S."/>
            <person name="Nolan M."/>
            <person name="Ohm R."/>
            <person name="Pangilinan J."/>
            <person name="Park H.-J."/>
            <person name="Ramirez L."/>
            <person name="Alfaro M."/>
            <person name="Sun H."/>
            <person name="Tritt A."/>
            <person name="Yoshinaga Y."/>
            <person name="Zwiers L.-H."/>
            <person name="Turgeon B."/>
            <person name="Goodwin S."/>
            <person name="Spatafora J."/>
            <person name="Crous P."/>
            <person name="Grigoriev I."/>
        </authorList>
    </citation>
    <scope>NUCLEOTIDE SEQUENCE</scope>
    <source>
        <strain evidence="1">ATCC 200398</strain>
    </source>
</reference>
<gene>
    <name evidence="1" type="ORF">BDR25DRAFT_353933</name>
</gene>